<evidence type="ECO:0000256" key="2">
    <source>
        <dbReference type="SAM" id="SignalP"/>
    </source>
</evidence>
<feature type="region of interest" description="Disordered" evidence="1">
    <location>
        <begin position="30"/>
        <end position="98"/>
    </location>
</feature>
<dbReference type="RefSeq" id="WP_141195912.1">
    <property type="nucleotide sequence ID" value="NZ_CP041186.1"/>
</dbReference>
<reference evidence="3 4" key="1">
    <citation type="submission" date="2019-06" db="EMBL/GenBank/DDBJ databases">
        <title>Persicimonas caeni gen. nov., sp. nov., a predatory bacterium isolated from solar saltern.</title>
        <authorList>
            <person name="Wang S."/>
        </authorList>
    </citation>
    <scope>NUCLEOTIDE SEQUENCE [LARGE SCALE GENOMIC DNA]</scope>
    <source>
        <strain evidence="3 4">YN101</strain>
    </source>
</reference>
<dbReference type="AlphaFoldDB" id="A0A4Y6PM74"/>
<sequence length="336" mass="35343">MKRYTLMFLVALAFVLGACSDDDDNKDTTQNNTLADATSDTSTANDTSVGEDTGEAQDTGGTDDTGEARDTGEAQDTGGEDTGTADVGQDVEEDTGTTPSYCTGNSSCRGIENMGTSVPQVCNNTPGCSYDNATQECQGTPEYTDCASIKDETVCTDRGCEASGQGDSFTCAQPATNPPIQCEWFTSPDARVACTLYGCAYNGPTEGECSAPSQDYMLDCGQFDVQSQTGCESTDPSCCAYWANSSLGSLCGPQNAVGSGVEFCGPGPAMELNCLSIPVDECESREGCSLGNNNGQEYCQGRTPLRCEDLTGEYPGQEGNFSQECKAFGCDWQWTN</sequence>
<accession>A0A5B8XY78</accession>
<dbReference type="Proteomes" id="UP000315995">
    <property type="component" value="Chromosome"/>
</dbReference>
<keyword evidence="2" id="KW-0732">Signal</keyword>
<feature type="compositionally biased region" description="Low complexity" evidence="1">
    <location>
        <begin position="30"/>
        <end position="48"/>
    </location>
</feature>
<dbReference type="PROSITE" id="PS51257">
    <property type="entry name" value="PROKAR_LIPOPROTEIN"/>
    <property type="match status" value="1"/>
</dbReference>
<dbReference type="EMBL" id="CP041186">
    <property type="protein sequence ID" value="QDG49414.1"/>
    <property type="molecule type" value="Genomic_DNA"/>
</dbReference>
<feature type="signal peptide" evidence="2">
    <location>
        <begin position="1"/>
        <end position="20"/>
    </location>
</feature>
<keyword evidence="4" id="KW-1185">Reference proteome</keyword>
<protein>
    <submittedName>
        <fullName evidence="3">Uncharacterized protein</fullName>
    </submittedName>
</protein>
<gene>
    <name evidence="3" type="ORF">FIV42_01275</name>
</gene>
<feature type="chain" id="PRO_5030106049" evidence="2">
    <location>
        <begin position="21"/>
        <end position="336"/>
    </location>
</feature>
<evidence type="ECO:0000313" key="3">
    <source>
        <dbReference type="EMBL" id="QDG49414.1"/>
    </source>
</evidence>
<organism evidence="3 4">
    <name type="scientific">Persicimonas caeni</name>
    <dbReference type="NCBI Taxonomy" id="2292766"/>
    <lineage>
        <taxon>Bacteria</taxon>
        <taxon>Deltaproteobacteria</taxon>
        <taxon>Bradymonadales</taxon>
        <taxon>Bradymonadaceae</taxon>
        <taxon>Persicimonas</taxon>
    </lineage>
</organism>
<evidence type="ECO:0000256" key="1">
    <source>
        <dbReference type="SAM" id="MobiDB-lite"/>
    </source>
</evidence>
<name>A0A4Y6PM74_PERCE</name>
<evidence type="ECO:0000313" key="4">
    <source>
        <dbReference type="Proteomes" id="UP000315995"/>
    </source>
</evidence>
<proteinExistence type="predicted"/>
<accession>A0A4Y6PM74</accession>